<dbReference type="PIRSF" id="PIRSF002741">
    <property type="entry name" value="MppA"/>
    <property type="match status" value="1"/>
</dbReference>
<accession>A0A2S6FW59</accession>
<keyword evidence="3" id="KW-0813">Transport</keyword>
<organism evidence="7 8">
    <name type="scientific">Clostridium algidicarnis DSM 15099</name>
    <dbReference type="NCBI Taxonomy" id="1121295"/>
    <lineage>
        <taxon>Bacteria</taxon>
        <taxon>Bacillati</taxon>
        <taxon>Bacillota</taxon>
        <taxon>Clostridia</taxon>
        <taxon>Eubacteriales</taxon>
        <taxon>Clostridiaceae</taxon>
        <taxon>Clostridium</taxon>
    </lineage>
</organism>
<dbReference type="STRING" id="37659.GCA_000703125_01292"/>
<feature type="signal peptide" evidence="5">
    <location>
        <begin position="1"/>
        <end position="23"/>
    </location>
</feature>
<dbReference type="PROSITE" id="PS51257">
    <property type="entry name" value="PROKAR_LIPOPROTEIN"/>
    <property type="match status" value="1"/>
</dbReference>
<protein>
    <submittedName>
        <fullName evidence="7">Peptide/nickel transport system substrate-binding protein</fullName>
    </submittedName>
</protein>
<dbReference type="AlphaFoldDB" id="A0A2S6FW59"/>
<dbReference type="Pfam" id="PF00496">
    <property type="entry name" value="SBP_bac_5"/>
    <property type="match status" value="1"/>
</dbReference>
<reference evidence="7 8" key="1">
    <citation type="submission" date="2018-02" db="EMBL/GenBank/DDBJ databases">
        <title>Genomic Encyclopedia of Archaeal and Bacterial Type Strains, Phase II (KMG-II): from individual species to whole genera.</title>
        <authorList>
            <person name="Goeker M."/>
        </authorList>
    </citation>
    <scope>NUCLEOTIDE SEQUENCE [LARGE SCALE GENOMIC DNA]</scope>
    <source>
        <strain evidence="7 8">DSM 15099</strain>
    </source>
</reference>
<dbReference type="PANTHER" id="PTHR30290">
    <property type="entry name" value="PERIPLASMIC BINDING COMPONENT OF ABC TRANSPORTER"/>
    <property type="match status" value="1"/>
</dbReference>
<evidence type="ECO:0000256" key="3">
    <source>
        <dbReference type="ARBA" id="ARBA00022448"/>
    </source>
</evidence>
<dbReference type="Gene3D" id="3.40.190.10">
    <property type="entry name" value="Periplasmic binding protein-like II"/>
    <property type="match status" value="1"/>
</dbReference>
<evidence type="ECO:0000256" key="4">
    <source>
        <dbReference type="ARBA" id="ARBA00022729"/>
    </source>
</evidence>
<sequence length="558" mass="63664">MKNKKIGCLIFSAIISMSLVFTGCSNNEKTDKVTSEPKVKEKIVYALNTAPTGVFNPLIANTTYDDAVNDLVYSSFLTYDKDYNLKDDMAESHEISSDNLVYKFKLKKGIKWHDGKDLTMDDIEFTFKTLANKNYEGSSKDVVEKVKGVKEYSEGKADSIEGIKVNGDTIEFHFEKPYSVALGKIGTTPIIPKHIWGDVPVEKWTESSDLLGNPVGSGPYKFIKFEKGQSVEFERNDDFYGDKAKTKKFVFKVTNPETVQGELQNGTVDVADVSTLKKKDREDLSQKKFELVNYPKNAILYMGINLRQDRFQDVKVRQALMYGINRKDDLEKRSEGNGVLVNVPMLPSSWAYPKDAGLNEYNYDVEKSKTLLKEAGWEDKDKDGILENSKDEKFKVKLHCPSGNKDQEQRALLIQSNLKDVGIDVEILTMEFSTLMQQVVGDHEFDLYLMANMLPIDPDAKPYWHSTAASDKKNTFGWNISSYKNPEADKLMEQGIEVSDMNKRKEIYKDYAKIMNNDVPWVYFFSPNIVKATNPKLKNFTPNTNLDFIDVENWYIEE</sequence>
<feature type="chain" id="PRO_5038596844" evidence="5">
    <location>
        <begin position="24"/>
        <end position="558"/>
    </location>
</feature>
<comment type="similarity">
    <text evidence="2">Belongs to the bacterial solute-binding protein 5 family.</text>
</comment>
<dbReference type="InterPro" id="IPR039424">
    <property type="entry name" value="SBP_5"/>
</dbReference>
<dbReference type="InterPro" id="IPR030678">
    <property type="entry name" value="Peptide/Ni-bd"/>
</dbReference>
<evidence type="ECO:0000256" key="1">
    <source>
        <dbReference type="ARBA" id="ARBA00004193"/>
    </source>
</evidence>
<comment type="caution">
    <text evidence="7">The sequence shown here is derived from an EMBL/GenBank/DDBJ whole genome shotgun (WGS) entry which is preliminary data.</text>
</comment>
<dbReference type="GO" id="GO:0015833">
    <property type="term" value="P:peptide transport"/>
    <property type="evidence" value="ECO:0007669"/>
    <property type="project" value="TreeGrafter"/>
</dbReference>
<dbReference type="OrthoDB" id="9772924at2"/>
<name>A0A2S6FW59_9CLOT</name>
<dbReference type="EMBL" id="PTIS01000014">
    <property type="protein sequence ID" value="PPK47023.1"/>
    <property type="molecule type" value="Genomic_DNA"/>
</dbReference>
<evidence type="ECO:0000256" key="2">
    <source>
        <dbReference type="ARBA" id="ARBA00005695"/>
    </source>
</evidence>
<evidence type="ECO:0000313" key="8">
    <source>
        <dbReference type="Proteomes" id="UP000239863"/>
    </source>
</evidence>
<comment type="subcellular location">
    <subcellularLocation>
        <location evidence="1">Cell membrane</location>
        <topology evidence="1">Lipid-anchor</topology>
    </subcellularLocation>
</comment>
<dbReference type="InterPro" id="IPR023765">
    <property type="entry name" value="SBP_5_CS"/>
</dbReference>
<proteinExistence type="inferred from homology"/>
<dbReference type="GO" id="GO:0042597">
    <property type="term" value="C:periplasmic space"/>
    <property type="evidence" value="ECO:0007669"/>
    <property type="project" value="UniProtKB-ARBA"/>
</dbReference>
<dbReference type="Proteomes" id="UP000239863">
    <property type="component" value="Unassembled WGS sequence"/>
</dbReference>
<dbReference type="RefSeq" id="WP_104410358.1">
    <property type="nucleotide sequence ID" value="NZ_PTIS01000014.1"/>
</dbReference>
<gene>
    <name evidence="7" type="ORF">BD821_11463</name>
</gene>
<evidence type="ECO:0000259" key="6">
    <source>
        <dbReference type="Pfam" id="PF00496"/>
    </source>
</evidence>
<dbReference type="PANTHER" id="PTHR30290:SF9">
    <property type="entry name" value="OLIGOPEPTIDE-BINDING PROTEIN APPA"/>
    <property type="match status" value="1"/>
</dbReference>
<evidence type="ECO:0000313" key="7">
    <source>
        <dbReference type="EMBL" id="PPK47023.1"/>
    </source>
</evidence>
<keyword evidence="4 5" id="KW-0732">Signal</keyword>
<dbReference type="InterPro" id="IPR000914">
    <property type="entry name" value="SBP_5_dom"/>
</dbReference>
<dbReference type="SUPFAM" id="SSF53850">
    <property type="entry name" value="Periplasmic binding protein-like II"/>
    <property type="match status" value="1"/>
</dbReference>
<dbReference type="GO" id="GO:0043190">
    <property type="term" value="C:ATP-binding cassette (ABC) transporter complex"/>
    <property type="evidence" value="ECO:0007669"/>
    <property type="project" value="InterPro"/>
</dbReference>
<dbReference type="PROSITE" id="PS01040">
    <property type="entry name" value="SBP_BACTERIAL_5"/>
    <property type="match status" value="1"/>
</dbReference>
<dbReference type="Gene3D" id="3.10.105.10">
    <property type="entry name" value="Dipeptide-binding Protein, Domain 3"/>
    <property type="match status" value="1"/>
</dbReference>
<evidence type="ECO:0000256" key="5">
    <source>
        <dbReference type="SAM" id="SignalP"/>
    </source>
</evidence>
<feature type="domain" description="Solute-binding protein family 5" evidence="6">
    <location>
        <begin position="85"/>
        <end position="471"/>
    </location>
</feature>
<dbReference type="Gene3D" id="3.90.76.10">
    <property type="entry name" value="Dipeptide-binding Protein, Domain 1"/>
    <property type="match status" value="1"/>
</dbReference>
<dbReference type="GO" id="GO:1904680">
    <property type="term" value="F:peptide transmembrane transporter activity"/>
    <property type="evidence" value="ECO:0007669"/>
    <property type="project" value="TreeGrafter"/>
</dbReference>